<dbReference type="EMBL" id="JAOPJF010000033">
    <property type="protein sequence ID" value="KAK1144166.1"/>
    <property type="molecule type" value="Genomic_DNA"/>
</dbReference>
<gene>
    <name evidence="1" type="ORF">N8T08_005830</name>
</gene>
<name>A0ACC3B244_9EURO</name>
<comment type="caution">
    <text evidence="1">The sequence shown here is derived from an EMBL/GenBank/DDBJ whole genome shotgun (WGS) entry which is preliminary data.</text>
</comment>
<proteinExistence type="predicted"/>
<protein>
    <submittedName>
        <fullName evidence="1">Uncharacterized protein</fullName>
    </submittedName>
</protein>
<reference evidence="1 2" key="1">
    <citation type="journal article" date="2023" name="ACS Omega">
        <title>Identification of the Neoaspergillic Acid Biosynthesis Gene Cluster by Establishing an In Vitro CRISPR-Ribonucleoprotein Genetic System in Aspergillus melleus.</title>
        <authorList>
            <person name="Yuan B."/>
            <person name="Grau M.F."/>
            <person name="Murata R.M."/>
            <person name="Torok T."/>
            <person name="Venkateswaran K."/>
            <person name="Stajich J.E."/>
            <person name="Wang C.C.C."/>
        </authorList>
    </citation>
    <scope>NUCLEOTIDE SEQUENCE [LARGE SCALE GENOMIC DNA]</scope>
    <source>
        <strain evidence="1 2">IMV 1140</strain>
    </source>
</reference>
<dbReference type="Proteomes" id="UP001177260">
    <property type="component" value="Unassembled WGS sequence"/>
</dbReference>
<accession>A0ACC3B244</accession>
<sequence length="300" mass="34860">MARPGCTEFDPLRRLTALLSGNEAGGEPISKDEFLQYCKDDPSRLYQMVENLFSEAQERIDQLEIRANEQESASEEWEARAASLKEELVEKTKEAQDQEAEISSLATRVAELRARIRIPSEEPASTKSIKLPDPPCLSDGKEPRFDDWIVLINAKLRANQDHYTTPDLRMTYVQSRTEGKALQHLVSRQQTRGNGYRDENEMLEHLRSIYYDPNRAIIAKNKFRNLRMKKDDKFHEFLSEFIYVASEAGIHDEDMKDELYQKLPRKLQEMTVAKRNKDTYSFSRFSEYCSIMANSLEIMD</sequence>
<evidence type="ECO:0000313" key="2">
    <source>
        <dbReference type="Proteomes" id="UP001177260"/>
    </source>
</evidence>
<evidence type="ECO:0000313" key="1">
    <source>
        <dbReference type="EMBL" id="KAK1144166.1"/>
    </source>
</evidence>
<keyword evidence="2" id="KW-1185">Reference proteome</keyword>
<organism evidence="1 2">
    <name type="scientific">Aspergillus melleus</name>
    <dbReference type="NCBI Taxonomy" id="138277"/>
    <lineage>
        <taxon>Eukaryota</taxon>
        <taxon>Fungi</taxon>
        <taxon>Dikarya</taxon>
        <taxon>Ascomycota</taxon>
        <taxon>Pezizomycotina</taxon>
        <taxon>Eurotiomycetes</taxon>
        <taxon>Eurotiomycetidae</taxon>
        <taxon>Eurotiales</taxon>
        <taxon>Aspergillaceae</taxon>
        <taxon>Aspergillus</taxon>
        <taxon>Aspergillus subgen. Circumdati</taxon>
    </lineage>
</organism>